<proteinExistence type="predicted"/>
<dbReference type="InterPro" id="IPR001810">
    <property type="entry name" value="F-box_dom"/>
</dbReference>
<dbReference type="InterPro" id="IPR036047">
    <property type="entry name" value="F-box-like_dom_sf"/>
</dbReference>
<protein>
    <submittedName>
        <fullName evidence="1">F-box domain-containing protein</fullName>
    </submittedName>
</protein>
<reference evidence="1" key="2">
    <citation type="submission" date="2022-06" db="UniProtKB">
        <authorList>
            <consortium name="EnsemblMetazoa"/>
        </authorList>
    </citation>
    <scope>IDENTIFICATION</scope>
    <source>
        <strain evidence="1">PS312</strain>
    </source>
</reference>
<dbReference type="Pfam" id="PF12937">
    <property type="entry name" value="F-box-like"/>
    <property type="match status" value="1"/>
</dbReference>
<reference evidence="2" key="1">
    <citation type="journal article" date="2008" name="Nat. Genet.">
        <title>The Pristionchus pacificus genome provides a unique perspective on nematode lifestyle and parasitism.</title>
        <authorList>
            <person name="Dieterich C."/>
            <person name="Clifton S.W."/>
            <person name="Schuster L.N."/>
            <person name="Chinwalla A."/>
            <person name="Delehaunty K."/>
            <person name="Dinkelacker I."/>
            <person name="Fulton L."/>
            <person name="Fulton R."/>
            <person name="Godfrey J."/>
            <person name="Minx P."/>
            <person name="Mitreva M."/>
            <person name="Roeseler W."/>
            <person name="Tian H."/>
            <person name="Witte H."/>
            <person name="Yang S.P."/>
            <person name="Wilson R.K."/>
            <person name="Sommer R.J."/>
        </authorList>
    </citation>
    <scope>NUCLEOTIDE SEQUENCE [LARGE SCALE GENOMIC DNA]</scope>
    <source>
        <strain evidence="2">PS312</strain>
    </source>
</reference>
<evidence type="ECO:0000313" key="2">
    <source>
        <dbReference type="Proteomes" id="UP000005239"/>
    </source>
</evidence>
<accession>A0A2A6BKL7</accession>
<dbReference type="AlphaFoldDB" id="A0A2A6BKL7"/>
<keyword evidence="2" id="KW-1185">Reference proteome</keyword>
<evidence type="ECO:0000313" key="1">
    <source>
        <dbReference type="EnsemblMetazoa" id="PPA35953.1"/>
    </source>
</evidence>
<name>A0A2A6BKL7_PRIPA</name>
<dbReference type="EnsemblMetazoa" id="PPA35953.1">
    <property type="protein sequence ID" value="PPA35953.1"/>
    <property type="gene ID" value="WBGene00274322"/>
</dbReference>
<sequence length="276" mass="32142">MSSELNLAELPVDVLLNIFGQTDQEKTKQKSIRTTLRLVCRRFNSIIIDPSNQRRLSAIRMKIEMISIAQIDSFWEIRVFLGATDAQTANREMFDYPPEIPPLKRRGDTLMRWGSEELTNCRKKISCEGNAEFFEIISQFEPRRLELDRIDLTRSLIFSLIDCLRGYPRIQCINLKVLDLGERAKVLNTSFAKDIDAGTMAKFASNFHSLIHIPKEFVNSEFMEKWTNGSDTGGFDFVKPVEEYEQHTRIPLRNFNRFWIFESTKLFTTLAEYLCC</sequence>
<dbReference type="Proteomes" id="UP000005239">
    <property type="component" value="Unassembled WGS sequence"/>
</dbReference>
<dbReference type="PROSITE" id="PS50181">
    <property type="entry name" value="FBOX"/>
    <property type="match status" value="1"/>
</dbReference>
<dbReference type="SUPFAM" id="SSF81383">
    <property type="entry name" value="F-box domain"/>
    <property type="match status" value="1"/>
</dbReference>
<accession>A0A8R1UMR4</accession>
<organism evidence="1 2">
    <name type="scientific">Pristionchus pacificus</name>
    <name type="common">Parasitic nematode worm</name>
    <dbReference type="NCBI Taxonomy" id="54126"/>
    <lineage>
        <taxon>Eukaryota</taxon>
        <taxon>Metazoa</taxon>
        <taxon>Ecdysozoa</taxon>
        <taxon>Nematoda</taxon>
        <taxon>Chromadorea</taxon>
        <taxon>Rhabditida</taxon>
        <taxon>Rhabditina</taxon>
        <taxon>Diplogasteromorpha</taxon>
        <taxon>Diplogasteroidea</taxon>
        <taxon>Neodiplogasteridae</taxon>
        <taxon>Pristionchus</taxon>
    </lineage>
</organism>
<gene>
    <name evidence="1" type="primary">WBGene00274322</name>
</gene>